<feature type="region of interest" description="Disordered" evidence="1">
    <location>
        <begin position="1"/>
        <end position="60"/>
    </location>
</feature>
<feature type="compositionally biased region" description="Basic and acidic residues" evidence="1">
    <location>
        <begin position="437"/>
        <end position="463"/>
    </location>
</feature>
<evidence type="ECO:0000256" key="1">
    <source>
        <dbReference type="SAM" id="MobiDB-lite"/>
    </source>
</evidence>
<feature type="compositionally biased region" description="Basic and acidic residues" evidence="1">
    <location>
        <begin position="25"/>
        <end position="42"/>
    </location>
</feature>
<feature type="compositionally biased region" description="Basic and acidic residues" evidence="1">
    <location>
        <begin position="281"/>
        <end position="293"/>
    </location>
</feature>
<protein>
    <submittedName>
        <fullName evidence="2">Uncharacterized protein</fullName>
    </submittedName>
</protein>
<gene>
    <name evidence="2" type="ORF">B0A55_02489</name>
</gene>
<evidence type="ECO:0000313" key="2">
    <source>
        <dbReference type="EMBL" id="TKA81020.1"/>
    </source>
</evidence>
<proteinExistence type="predicted"/>
<dbReference type="EMBL" id="NAJQ01000059">
    <property type="protein sequence ID" value="TKA81020.1"/>
    <property type="molecule type" value="Genomic_DNA"/>
</dbReference>
<comment type="caution">
    <text evidence="2">The sequence shown here is derived from an EMBL/GenBank/DDBJ whole genome shotgun (WGS) entry which is preliminary data.</text>
</comment>
<evidence type="ECO:0000313" key="3">
    <source>
        <dbReference type="Proteomes" id="UP000309340"/>
    </source>
</evidence>
<feature type="region of interest" description="Disordered" evidence="1">
    <location>
        <begin position="220"/>
        <end position="258"/>
    </location>
</feature>
<feature type="region of interest" description="Disordered" evidence="1">
    <location>
        <begin position="437"/>
        <end position="554"/>
    </location>
</feature>
<keyword evidence="3" id="KW-1185">Reference proteome</keyword>
<feature type="compositionally biased region" description="Basic and acidic residues" evidence="1">
    <location>
        <begin position="545"/>
        <end position="554"/>
    </location>
</feature>
<feature type="compositionally biased region" description="Low complexity" evidence="1">
    <location>
        <begin position="384"/>
        <end position="397"/>
    </location>
</feature>
<dbReference type="AlphaFoldDB" id="A0A4U0XTK3"/>
<name>A0A4U0XTK3_9PEZI</name>
<accession>A0A4U0XTK3</accession>
<feature type="compositionally biased region" description="Basic and acidic residues" evidence="1">
    <location>
        <begin position="341"/>
        <end position="350"/>
    </location>
</feature>
<feature type="compositionally biased region" description="Polar residues" evidence="1">
    <location>
        <begin position="236"/>
        <end position="247"/>
    </location>
</feature>
<dbReference type="OrthoDB" id="2590867at2759"/>
<dbReference type="Proteomes" id="UP000309340">
    <property type="component" value="Unassembled WGS sequence"/>
</dbReference>
<sequence length="554" mass="57328">MNPSYDAGRTHAERSFPLSGGATNRADDAGRFGTDEAMREDPSSASQSHFGPDAGLAGAGVAGAGALGYEAERWSRRPEDSFSGAGYTEGSHPAGGASMTAPSSGYADPSSTGGLGGMGRSELGSSGLHNSASNPRDVPGDPFGYHKSDETPVEGYMHHTQGPHSTDIANVLDPHVPGEFPTETGEDPHHSTLGRDAAIGGAGVGAAGLGAAGYEASQSRNEPYAGSATGSEYPIPTTTNMRSTPAAGQSELAAAEPEHHYGRDAALAGGTGVAGVAGYEALKDRHETRHDEPFGTSSSRTAAPAPAVAQRDTPVQPEHHYGRDAAVVGGTGAAGVVGYEALKDRDDTRQNEPFGTSSHAAAPAPAVAQRDTPVQPEHHYGRDAAVVGGSGAAAAGAYEATRPSEEVRPTKAELVQSMQEHDHDGHLHKTPKQVEKHEHDLEKARDKEAAHGGDHGEKKEGFLHRMMHPGHKDKLENQPPVGRSTAESQEGRVTEPHANDGVVTHSITGLPMNVGKYGDGHGGTDAAPQIPGAHETDPSIAADWDDIKKKDTAY</sequence>
<feature type="region of interest" description="Disordered" evidence="1">
    <location>
        <begin position="72"/>
        <end position="198"/>
    </location>
</feature>
<dbReference type="STRING" id="329884.A0A4U0XTK3"/>
<feature type="region of interest" description="Disordered" evidence="1">
    <location>
        <begin position="279"/>
        <end position="409"/>
    </location>
</feature>
<organism evidence="2 3">
    <name type="scientific">Friedmanniomyces simplex</name>
    <dbReference type="NCBI Taxonomy" id="329884"/>
    <lineage>
        <taxon>Eukaryota</taxon>
        <taxon>Fungi</taxon>
        <taxon>Dikarya</taxon>
        <taxon>Ascomycota</taxon>
        <taxon>Pezizomycotina</taxon>
        <taxon>Dothideomycetes</taxon>
        <taxon>Dothideomycetidae</taxon>
        <taxon>Mycosphaerellales</taxon>
        <taxon>Teratosphaeriaceae</taxon>
        <taxon>Friedmanniomyces</taxon>
    </lineage>
</organism>
<reference evidence="2 3" key="1">
    <citation type="submission" date="2017-03" db="EMBL/GenBank/DDBJ databases">
        <title>Genomes of endolithic fungi from Antarctica.</title>
        <authorList>
            <person name="Coleine C."/>
            <person name="Masonjones S."/>
            <person name="Stajich J.E."/>
        </authorList>
    </citation>
    <scope>NUCLEOTIDE SEQUENCE [LARGE SCALE GENOMIC DNA]</scope>
    <source>
        <strain evidence="2 3">CCFEE 5184</strain>
    </source>
</reference>
<feature type="compositionally biased region" description="Basic and acidic residues" evidence="1">
    <location>
        <begin position="489"/>
        <end position="498"/>
    </location>
</feature>